<dbReference type="GO" id="GO:0016787">
    <property type="term" value="F:hydrolase activity"/>
    <property type="evidence" value="ECO:0007669"/>
    <property type="project" value="UniProtKB-KW"/>
</dbReference>
<dbReference type="SUPFAM" id="SSF56529">
    <property type="entry name" value="FAH"/>
    <property type="match status" value="1"/>
</dbReference>
<evidence type="ECO:0000259" key="1">
    <source>
        <dbReference type="Pfam" id="PF01557"/>
    </source>
</evidence>
<feature type="domain" description="Fumarylacetoacetase N-terminal" evidence="2">
    <location>
        <begin position="1"/>
        <end position="83"/>
    </location>
</feature>
<dbReference type="EMBL" id="JACYTR010000005">
    <property type="protein sequence ID" value="MBD8524920.1"/>
    <property type="molecule type" value="Genomic_DNA"/>
</dbReference>
<dbReference type="Gene3D" id="3.90.850.10">
    <property type="entry name" value="Fumarylacetoacetase-like, C-terminal domain"/>
    <property type="match status" value="1"/>
</dbReference>
<dbReference type="InterPro" id="IPR011234">
    <property type="entry name" value="Fumarylacetoacetase-like_C"/>
</dbReference>
<gene>
    <name evidence="3" type="ORF">IFO71_04110</name>
</gene>
<keyword evidence="3" id="KW-0378">Hydrolase</keyword>
<dbReference type="Pfam" id="PF18288">
    <property type="entry name" value="FAA_hydro_N_2"/>
    <property type="match status" value="1"/>
</dbReference>
<dbReference type="Pfam" id="PF01557">
    <property type="entry name" value="FAA_hydrolase"/>
    <property type="match status" value="1"/>
</dbReference>
<reference evidence="3 4" key="1">
    <citation type="submission" date="2020-09" db="EMBL/GenBank/DDBJ databases">
        <title>Pseudoxanthomonas sp. CAU 1598 isolated from sand of Yaerae Beach.</title>
        <authorList>
            <person name="Kim W."/>
        </authorList>
    </citation>
    <scope>NUCLEOTIDE SEQUENCE [LARGE SCALE GENOMIC DNA]</scope>
    <source>
        <strain evidence="3 4">CAU 1598</strain>
    </source>
</reference>
<evidence type="ECO:0000313" key="3">
    <source>
        <dbReference type="EMBL" id="MBD8524920.1"/>
    </source>
</evidence>
<accession>A0AAW3ZJ03</accession>
<name>A0AAW3ZJ03_9GAMM</name>
<dbReference type="AlphaFoldDB" id="A0AAW3ZJ03"/>
<dbReference type="InterPro" id="IPR036663">
    <property type="entry name" value="Fumarylacetoacetase_C_sf"/>
</dbReference>
<protein>
    <submittedName>
        <fullName evidence="3">Fumarylacetoacetate hydrolase family protein</fullName>
    </submittedName>
</protein>
<keyword evidence="4" id="KW-1185">Reference proteome</keyword>
<feature type="domain" description="Fumarylacetoacetase-like C-terminal" evidence="1">
    <location>
        <begin position="88"/>
        <end position="328"/>
    </location>
</feature>
<organism evidence="3 4">
    <name type="scientific">Pseudomarimonas arenosa</name>
    <dbReference type="NCBI Taxonomy" id="2774145"/>
    <lineage>
        <taxon>Bacteria</taxon>
        <taxon>Pseudomonadati</taxon>
        <taxon>Pseudomonadota</taxon>
        <taxon>Gammaproteobacteria</taxon>
        <taxon>Lysobacterales</taxon>
        <taxon>Lysobacteraceae</taxon>
        <taxon>Pseudomarimonas</taxon>
    </lineage>
</organism>
<evidence type="ECO:0000313" key="4">
    <source>
        <dbReference type="Proteomes" id="UP000613768"/>
    </source>
</evidence>
<dbReference type="PANTHER" id="PTHR43211:SF1">
    <property type="entry name" value="BLL6422 PROTEIN"/>
    <property type="match status" value="1"/>
</dbReference>
<dbReference type="InterPro" id="IPR041072">
    <property type="entry name" value="FAA_hydro_N"/>
</dbReference>
<evidence type="ECO:0000259" key="2">
    <source>
        <dbReference type="Pfam" id="PF18288"/>
    </source>
</evidence>
<comment type="caution">
    <text evidence="3">The sequence shown here is derived from an EMBL/GenBank/DDBJ whole genome shotgun (WGS) entry which is preliminary data.</text>
</comment>
<dbReference type="Proteomes" id="UP000613768">
    <property type="component" value="Unassembled WGS sequence"/>
</dbReference>
<dbReference type="RefSeq" id="WP_192028267.1">
    <property type="nucleotide sequence ID" value="NZ_JACYTR010000005.1"/>
</dbReference>
<dbReference type="PANTHER" id="PTHR43211">
    <property type="entry name" value="FUMARYLACETOACETATE HYDROLASE"/>
    <property type="match status" value="1"/>
</dbReference>
<proteinExistence type="predicted"/>
<sequence length="333" mass="36018">MKLASLKEGGRDGTLIVVSRDLSKAVRVSDIAPTLQRALEDWSNLAPRLNHVYEVLNASSADSINGEAVFALDVEALAAPLPRAYEFVDGSAYLPHVERVRRARGATVPETFYTDPLMYQAVSAGFYGPRDPVLVPSEDYGIDLEAEVVVVTDDVPMAVSPEQAVDHIQLVGLVNDVSLRNLIPPELAKGFGFLQSKPRSALSPVFVTPDELGEAWKDCKVHLAMRTWINEQWFGHPEAGVDMQFNFAQLVAHAAKTRPLSAGTIVGSGTVANEDTSLGASCLAEQRTVETLNDGAPKTPFMKFGDRVKIDMCDAGGRSIFGSIEQTVKAHTV</sequence>